<keyword evidence="2" id="KW-0472">Membrane</keyword>
<organism evidence="3 4">
    <name type="scientific">Botrytis galanthina</name>
    <dbReference type="NCBI Taxonomy" id="278940"/>
    <lineage>
        <taxon>Eukaryota</taxon>
        <taxon>Fungi</taxon>
        <taxon>Dikarya</taxon>
        <taxon>Ascomycota</taxon>
        <taxon>Pezizomycotina</taxon>
        <taxon>Leotiomycetes</taxon>
        <taxon>Helotiales</taxon>
        <taxon>Sclerotiniaceae</taxon>
        <taxon>Botrytis</taxon>
    </lineage>
</organism>
<feature type="region of interest" description="Disordered" evidence="1">
    <location>
        <begin position="25"/>
        <end position="55"/>
    </location>
</feature>
<protein>
    <submittedName>
        <fullName evidence="3">Uncharacterized protein</fullName>
    </submittedName>
</protein>
<feature type="transmembrane region" description="Helical" evidence="2">
    <location>
        <begin position="85"/>
        <end position="104"/>
    </location>
</feature>
<evidence type="ECO:0000313" key="3">
    <source>
        <dbReference type="EMBL" id="THV45708.1"/>
    </source>
</evidence>
<comment type="caution">
    <text evidence="3">The sequence shown here is derived from an EMBL/GenBank/DDBJ whole genome shotgun (WGS) entry which is preliminary data.</text>
</comment>
<name>A0A4S8QLN3_9HELO</name>
<dbReference type="OrthoDB" id="5340195at2759"/>
<keyword evidence="4" id="KW-1185">Reference proteome</keyword>
<proteinExistence type="predicted"/>
<feature type="transmembrane region" description="Helical" evidence="2">
    <location>
        <begin position="617"/>
        <end position="641"/>
    </location>
</feature>
<dbReference type="PANTHER" id="PTHR35041:SF3">
    <property type="entry name" value="FORMYLMETHIONINE DEFORMYLASE-LIKE PROTEIN"/>
    <property type="match status" value="1"/>
</dbReference>
<gene>
    <name evidence="3" type="ORF">BGAL_0459g00090</name>
</gene>
<feature type="transmembrane region" description="Helical" evidence="2">
    <location>
        <begin position="124"/>
        <end position="152"/>
    </location>
</feature>
<dbReference type="PANTHER" id="PTHR35041">
    <property type="entry name" value="MEDIATOR OF RNA POLYMERASE II TRANSCRIPTION SUBUNIT 1"/>
    <property type="match status" value="1"/>
</dbReference>
<keyword evidence="2" id="KW-1133">Transmembrane helix</keyword>
<evidence type="ECO:0000256" key="1">
    <source>
        <dbReference type="SAM" id="MobiDB-lite"/>
    </source>
</evidence>
<dbReference type="EMBL" id="PQXL01000458">
    <property type="protein sequence ID" value="THV45708.1"/>
    <property type="molecule type" value="Genomic_DNA"/>
</dbReference>
<dbReference type="Proteomes" id="UP000308671">
    <property type="component" value="Unassembled WGS sequence"/>
</dbReference>
<accession>A0A4S8QLN3</accession>
<sequence length="738" mass="81442">MIELSRRKPADESIDYQALEDVTFNPESLSTPVPVGSDKNSFAPSSLSDKSLTDGDDISYNQRKSTQISRPPFATWGIHWKKPSFIGFMFFVGFVLSLAHHLYYMSLIGVRTGDEKKQAWPTRIGTGFAFLITSCFKATTTAALGQYIWIVVKRQPLSISNNRKLGSSFCFVNGSHSPIQYRAVERSKTCHFIRCHYMSGLQYKNRGNRNLSGYSVVTRCQNPTSSWLVQTIGNPTFDVLLGLASIAPAATLTIVAKNISEEVRLPVLDFSKVSWNNSVDGQYNAVAITNTIAKNTASNINVLGLSRQVSGSEWSYTLQFYGPSIKCNEPNNTQQAIFNNITKYYEQNNIFTYDDQNDNRTNTTFDVGSGKIVYTSWSTWYAGGTPNAGFIPPPLALHGSYYPQLWIQTSTSALVCTAVNATFNIAVSYIDGVQYVTQQNIEIIGHYDLSYMDVGDVESGPTITDSNDVTTATATGGSAKVLWNQYIPHIYALGAILGGNITLRDVTLGSSQNEQYSGYGTTNILGTGLMACEEIASTPFKNESSFLIGNPSSTFTNTFSSTTRPWLCRNQTLARGIEDLANNIIISYLSSPDLTSDSDLQRIFTSNTNNYYIYHPFWLLISYGLAFLFSIMSVAIGIHAIKSNGVVHSNSFSAIVATTRNPELDEILGRSCLGAEPLRKDPGQCRLKFGPVLDQVITGNFKSAEEESESQWQMERHSHVAFGIEHNVGQLKKGDLCI</sequence>
<dbReference type="AlphaFoldDB" id="A0A4S8QLN3"/>
<evidence type="ECO:0000256" key="2">
    <source>
        <dbReference type="SAM" id="Phobius"/>
    </source>
</evidence>
<reference evidence="3 4" key="1">
    <citation type="submission" date="2017-12" db="EMBL/GenBank/DDBJ databases">
        <title>Comparative genomics of Botrytis spp.</title>
        <authorList>
            <person name="Valero-Jimenez C.A."/>
            <person name="Tapia P."/>
            <person name="Veloso J."/>
            <person name="Silva-Moreno E."/>
            <person name="Staats M."/>
            <person name="Valdes J.H."/>
            <person name="Van Kan J.A.L."/>
        </authorList>
    </citation>
    <scope>NUCLEOTIDE SEQUENCE [LARGE SCALE GENOMIC DNA]</scope>
    <source>
        <strain evidence="3 4">MUCL435</strain>
    </source>
</reference>
<keyword evidence="2" id="KW-0812">Transmembrane</keyword>
<evidence type="ECO:0000313" key="4">
    <source>
        <dbReference type="Proteomes" id="UP000308671"/>
    </source>
</evidence>
<feature type="compositionally biased region" description="Polar residues" evidence="1">
    <location>
        <begin position="38"/>
        <end position="50"/>
    </location>
</feature>